<keyword evidence="6" id="KW-0061">Asparagine biosynthesis</keyword>
<dbReference type="PIRSF" id="PIRSF001589">
    <property type="entry name" value="Asn_synthetase_glu-h"/>
    <property type="match status" value="1"/>
</dbReference>
<dbReference type="Gene3D" id="3.40.50.620">
    <property type="entry name" value="HUPs"/>
    <property type="match status" value="2"/>
</dbReference>
<keyword evidence="4 9" id="KW-0547">Nucleotide-binding</keyword>
<dbReference type="InterPro" id="IPR051786">
    <property type="entry name" value="ASN_synthetase/amidase"/>
</dbReference>
<protein>
    <recommendedName>
        <fullName evidence="3">asparagine synthase (glutamine-hydrolyzing)</fullName>
        <ecNumber evidence="3">6.3.5.4</ecNumber>
    </recommendedName>
</protein>
<dbReference type="InterPro" id="IPR029055">
    <property type="entry name" value="Ntn_hydrolases_N"/>
</dbReference>
<dbReference type="KEGG" id="cmah:C1I91_25525"/>
<name>A0A3R5QXN3_9CLOT</name>
<evidence type="ECO:0000256" key="8">
    <source>
        <dbReference type="ARBA" id="ARBA00048741"/>
    </source>
</evidence>
<dbReference type="GO" id="GO:0005524">
    <property type="term" value="F:ATP binding"/>
    <property type="evidence" value="ECO:0007669"/>
    <property type="project" value="UniProtKB-KW"/>
</dbReference>
<dbReference type="SUPFAM" id="SSF52402">
    <property type="entry name" value="Adenine nucleotide alpha hydrolases-like"/>
    <property type="match status" value="1"/>
</dbReference>
<dbReference type="CDD" id="cd00712">
    <property type="entry name" value="AsnB"/>
    <property type="match status" value="1"/>
</dbReference>
<evidence type="ECO:0000259" key="10">
    <source>
        <dbReference type="PROSITE" id="PS51278"/>
    </source>
</evidence>
<keyword evidence="5 9" id="KW-0067">ATP-binding</keyword>
<evidence type="ECO:0000256" key="4">
    <source>
        <dbReference type="ARBA" id="ARBA00022741"/>
    </source>
</evidence>
<dbReference type="InterPro" id="IPR001962">
    <property type="entry name" value="Asn_synthase"/>
</dbReference>
<dbReference type="InterPro" id="IPR017932">
    <property type="entry name" value="GATase_2_dom"/>
</dbReference>
<feature type="binding site" evidence="9">
    <location>
        <position position="301"/>
    </location>
    <ligand>
        <name>ATP</name>
        <dbReference type="ChEBI" id="CHEBI:30616"/>
    </ligand>
</feature>
<dbReference type="SUPFAM" id="SSF56235">
    <property type="entry name" value="N-terminal nucleophile aminohydrolases (Ntn hydrolases)"/>
    <property type="match status" value="1"/>
</dbReference>
<dbReference type="Gene3D" id="3.60.20.10">
    <property type="entry name" value="Glutamine Phosphoribosylpyrophosphate, subunit 1, domain 1"/>
    <property type="match status" value="1"/>
</dbReference>
<dbReference type="InterPro" id="IPR033738">
    <property type="entry name" value="AsnB_N"/>
</dbReference>
<evidence type="ECO:0000313" key="12">
    <source>
        <dbReference type="Proteomes" id="UP000286268"/>
    </source>
</evidence>
<feature type="domain" description="Glutamine amidotransferase type-2" evidence="10">
    <location>
        <begin position="2"/>
        <end position="217"/>
    </location>
</feature>
<dbReference type="AlphaFoldDB" id="A0A3R5QXN3"/>
<evidence type="ECO:0000256" key="7">
    <source>
        <dbReference type="ARBA" id="ARBA00022962"/>
    </source>
</evidence>
<evidence type="ECO:0000256" key="9">
    <source>
        <dbReference type="PIRSR" id="PIRSR001589-2"/>
    </source>
</evidence>
<dbReference type="Pfam" id="PF00733">
    <property type="entry name" value="Asn_synthase"/>
    <property type="match status" value="1"/>
</dbReference>
<dbReference type="Proteomes" id="UP000286268">
    <property type="component" value="Chromosome"/>
</dbReference>
<dbReference type="RefSeq" id="WP_128215435.1">
    <property type="nucleotide sequence ID" value="NZ_CP025746.1"/>
</dbReference>
<dbReference type="Pfam" id="PF13537">
    <property type="entry name" value="GATase_7"/>
    <property type="match status" value="1"/>
</dbReference>
<dbReference type="EC" id="6.3.5.4" evidence="3"/>
<evidence type="ECO:0000256" key="2">
    <source>
        <dbReference type="ARBA" id="ARBA00005752"/>
    </source>
</evidence>
<comment type="pathway">
    <text evidence="1">Amino-acid biosynthesis; L-asparagine biosynthesis; L-asparagine from L-aspartate (L-Gln route): step 1/1.</text>
</comment>
<dbReference type="PANTHER" id="PTHR43284">
    <property type="entry name" value="ASPARAGINE SYNTHETASE (GLUTAMINE-HYDROLYZING)"/>
    <property type="match status" value="1"/>
</dbReference>
<dbReference type="InterPro" id="IPR006426">
    <property type="entry name" value="Asn_synth_AEB"/>
</dbReference>
<dbReference type="OrthoDB" id="9763290at2"/>
<dbReference type="EMBL" id="CP025746">
    <property type="protein sequence ID" value="QAA34723.1"/>
    <property type="molecule type" value="Genomic_DNA"/>
</dbReference>
<keyword evidence="12" id="KW-1185">Reference proteome</keyword>
<dbReference type="PROSITE" id="PS51278">
    <property type="entry name" value="GATASE_TYPE_2"/>
    <property type="match status" value="1"/>
</dbReference>
<comment type="catalytic activity">
    <reaction evidence="8">
        <text>L-aspartate + L-glutamine + ATP + H2O = L-asparagine + L-glutamate + AMP + diphosphate + H(+)</text>
        <dbReference type="Rhea" id="RHEA:12228"/>
        <dbReference type="ChEBI" id="CHEBI:15377"/>
        <dbReference type="ChEBI" id="CHEBI:15378"/>
        <dbReference type="ChEBI" id="CHEBI:29985"/>
        <dbReference type="ChEBI" id="CHEBI:29991"/>
        <dbReference type="ChEBI" id="CHEBI:30616"/>
        <dbReference type="ChEBI" id="CHEBI:33019"/>
        <dbReference type="ChEBI" id="CHEBI:58048"/>
        <dbReference type="ChEBI" id="CHEBI:58359"/>
        <dbReference type="ChEBI" id="CHEBI:456215"/>
        <dbReference type="EC" id="6.3.5.4"/>
    </reaction>
</comment>
<evidence type="ECO:0000256" key="6">
    <source>
        <dbReference type="ARBA" id="ARBA00022888"/>
    </source>
</evidence>
<evidence type="ECO:0000313" key="11">
    <source>
        <dbReference type="EMBL" id="QAA34723.1"/>
    </source>
</evidence>
<evidence type="ECO:0000256" key="3">
    <source>
        <dbReference type="ARBA" id="ARBA00012737"/>
    </source>
</evidence>
<keyword evidence="6" id="KW-0028">Amino-acid biosynthesis</keyword>
<reference evidence="11 12" key="1">
    <citation type="submission" date="2018-01" db="EMBL/GenBank/DDBJ databases">
        <title>Genome Sequencing and Assembly of Anaerobacter polyendosporus strain CT4.</title>
        <authorList>
            <person name="Tachaapaikoon C."/>
            <person name="Sutheeworapong S."/>
            <person name="Jenjaroenpun P."/>
            <person name="Wongsurawat T."/>
            <person name="Nookeaw I."/>
            <person name="Cheawchanlertfa P."/>
            <person name="Kosugi A."/>
            <person name="Cheevadhanarak S."/>
            <person name="Ratanakhanokchai K."/>
        </authorList>
    </citation>
    <scope>NUCLEOTIDE SEQUENCE [LARGE SCALE GENOMIC DNA]</scope>
    <source>
        <strain evidence="11 12">CT4</strain>
    </source>
</reference>
<dbReference type="GO" id="GO:0006529">
    <property type="term" value="P:asparagine biosynthetic process"/>
    <property type="evidence" value="ECO:0007669"/>
    <property type="project" value="UniProtKB-KW"/>
</dbReference>
<sequence>MSAIWGFVNTDYRKSDEKLGKSMSKCYEKYKVDCIDYISSNNVFMGCGLQRVTEESKDEVLPNKYKDGDLIITADAIIDNREELFELLNLDKGKFKIISDSELIIKAYSKWGKDCPKYLIGDFSFAIWNEVTKELFCARDHVGKRTFYYSYIKKRFSFSTIIKPLLKLIDTKVEFNERWITDYLALDGLLHEFEPTDTIYKDVYQLLPGHSITVNHEKAEIEQYWNPLRDVKPANFKSDEECIEQFKKIFFEAVRCRLRTSGEIAMMLSGGLDSGSVACVAARELEKNEKVIHAFSSIPMVGFDKENTKRLTVNESEYIESEANKYRNIEVNYCRSEGKDSITDMDEIIDILEQPYKIVQNIFWYKEILKKAAESGCSVILNGQFGNSTISNGEFMTHFKTLIEQGKLLTLAKEIKLLSRDINVPRKNIIKVVAKAAVPFSIRNFIANKSKDSDRFSSVSVNPSLIKKWDVESRFDERGFNLLTDKFLDIDAYRKSLVDPLPMNHIATIETKLTLYYGLVLRDPTRDKRLIEFCLSLPSDQFVRNGENRILIRRAMEGILPDKVRLNKTAYGLQSADWLNRLQPKWNEVLKEFKKVAEDESLKPYLNITKINKEVSKLENSLDEEKSDTVLMLFISLAFSKFIKSNNYVHVN</sequence>
<accession>A0A3R5QXN3</accession>
<keyword evidence="7" id="KW-0315">Glutamine amidotransferase</keyword>
<evidence type="ECO:0000256" key="5">
    <source>
        <dbReference type="ARBA" id="ARBA00022840"/>
    </source>
</evidence>
<evidence type="ECO:0000256" key="1">
    <source>
        <dbReference type="ARBA" id="ARBA00005187"/>
    </source>
</evidence>
<dbReference type="InterPro" id="IPR014729">
    <property type="entry name" value="Rossmann-like_a/b/a_fold"/>
</dbReference>
<comment type="similarity">
    <text evidence="2">Belongs to the asparagine synthetase family.</text>
</comment>
<feature type="binding site" evidence="9">
    <location>
        <position position="100"/>
    </location>
    <ligand>
        <name>L-glutamine</name>
        <dbReference type="ChEBI" id="CHEBI:58359"/>
    </ligand>
</feature>
<gene>
    <name evidence="11" type="ORF">C1I91_25525</name>
</gene>
<dbReference type="GO" id="GO:0004066">
    <property type="term" value="F:asparagine synthase (glutamine-hydrolyzing) activity"/>
    <property type="evidence" value="ECO:0007669"/>
    <property type="project" value="UniProtKB-EC"/>
</dbReference>
<dbReference type="PANTHER" id="PTHR43284:SF1">
    <property type="entry name" value="ASPARAGINE SYNTHETASE"/>
    <property type="match status" value="1"/>
</dbReference>
<organism evidence="11 12">
    <name type="scientific">Clostridium manihotivorum</name>
    <dbReference type="NCBI Taxonomy" id="2320868"/>
    <lineage>
        <taxon>Bacteria</taxon>
        <taxon>Bacillati</taxon>
        <taxon>Bacillota</taxon>
        <taxon>Clostridia</taxon>
        <taxon>Eubacteriales</taxon>
        <taxon>Clostridiaceae</taxon>
        <taxon>Clostridium</taxon>
    </lineage>
</organism>
<proteinExistence type="inferred from homology"/>